<keyword evidence="4 7" id="KW-0067">ATP-binding</keyword>
<comment type="similarity">
    <text evidence="1 7">Belongs to the ClpA/ClpB family.</text>
</comment>
<feature type="coiled-coil region" evidence="8">
    <location>
        <begin position="472"/>
        <end position="526"/>
    </location>
</feature>
<dbReference type="Proteomes" id="UP000039324">
    <property type="component" value="Unassembled WGS sequence"/>
</dbReference>
<dbReference type="PROSITE" id="PS00871">
    <property type="entry name" value="CLPAB_2"/>
    <property type="match status" value="1"/>
</dbReference>
<evidence type="ECO:0000256" key="1">
    <source>
        <dbReference type="ARBA" id="ARBA00008675"/>
    </source>
</evidence>
<dbReference type="Gene3D" id="1.10.8.60">
    <property type="match status" value="1"/>
</dbReference>
<dbReference type="SUPFAM" id="SSF81923">
    <property type="entry name" value="Double Clp-N motif"/>
    <property type="match status" value="1"/>
</dbReference>
<evidence type="ECO:0000256" key="5">
    <source>
        <dbReference type="ARBA" id="ARBA00023186"/>
    </source>
</evidence>
<dbReference type="SUPFAM" id="SSF52540">
    <property type="entry name" value="P-loop containing nucleoside triphosphate hydrolases"/>
    <property type="match status" value="2"/>
</dbReference>
<evidence type="ECO:0000256" key="2">
    <source>
        <dbReference type="ARBA" id="ARBA00022737"/>
    </source>
</evidence>
<dbReference type="PANTHER" id="PTHR11638:SF18">
    <property type="entry name" value="HEAT SHOCK PROTEIN 104"/>
    <property type="match status" value="1"/>
</dbReference>
<keyword evidence="2 6" id="KW-0677">Repeat</keyword>
<dbReference type="CDD" id="cd00009">
    <property type="entry name" value="AAA"/>
    <property type="match status" value="1"/>
</dbReference>
<protein>
    <recommendedName>
        <fullName evidence="9">Clp R domain-containing protein</fullName>
    </recommendedName>
</protein>
<keyword evidence="8" id="KW-0175">Coiled coil</keyword>
<dbReference type="PROSITE" id="PS51903">
    <property type="entry name" value="CLP_R"/>
    <property type="match status" value="1"/>
</dbReference>
<evidence type="ECO:0000256" key="7">
    <source>
        <dbReference type="RuleBase" id="RU004432"/>
    </source>
</evidence>
<dbReference type="Pfam" id="PF17871">
    <property type="entry name" value="AAA_lid_9"/>
    <property type="match status" value="1"/>
</dbReference>
<dbReference type="Pfam" id="PF02861">
    <property type="entry name" value="Clp_N"/>
    <property type="match status" value="1"/>
</dbReference>
<dbReference type="InterPro" id="IPR019489">
    <property type="entry name" value="Clp_ATPase_C"/>
</dbReference>
<dbReference type="FunFam" id="3.40.50.300:FF:000010">
    <property type="entry name" value="Chaperone clpB 1, putative"/>
    <property type="match status" value="1"/>
</dbReference>
<dbReference type="InterPro" id="IPR028299">
    <property type="entry name" value="ClpA/B_CS2"/>
</dbReference>
<evidence type="ECO:0000313" key="11">
    <source>
        <dbReference type="Proteomes" id="UP000039324"/>
    </source>
</evidence>
<evidence type="ECO:0000256" key="3">
    <source>
        <dbReference type="ARBA" id="ARBA00022741"/>
    </source>
</evidence>
<evidence type="ECO:0000256" key="4">
    <source>
        <dbReference type="ARBA" id="ARBA00022840"/>
    </source>
</evidence>
<organism evidence="10 11">
    <name type="scientific">Plasmodiophora brassicae</name>
    <name type="common">Clubroot disease agent</name>
    <dbReference type="NCBI Taxonomy" id="37360"/>
    <lineage>
        <taxon>Eukaryota</taxon>
        <taxon>Sar</taxon>
        <taxon>Rhizaria</taxon>
        <taxon>Endomyxa</taxon>
        <taxon>Phytomyxea</taxon>
        <taxon>Plasmodiophorida</taxon>
        <taxon>Plasmodiophoridae</taxon>
        <taxon>Plasmodiophora</taxon>
    </lineage>
</organism>
<dbReference type="InterPro" id="IPR036628">
    <property type="entry name" value="Clp_N_dom_sf"/>
</dbReference>
<dbReference type="PROSITE" id="PS00870">
    <property type="entry name" value="CLPAB_1"/>
    <property type="match status" value="1"/>
</dbReference>
<dbReference type="GO" id="GO:0016887">
    <property type="term" value="F:ATP hydrolysis activity"/>
    <property type="evidence" value="ECO:0007669"/>
    <property type="project" value="InterPro"/>
</dbReference>
<dbReference type="InterPro" id="IPR027417">
    <property type="entry name" value="P-loop_NTPase"/>
</dbReference>
<dbReference type="STRING" id="37360.A0A0G4IQD3"/>
<dbReference type="SMART" id="SM01086">
    <property type="entry name" value="ClpB_D2-small"/>
    <property type="match status" value="1"/>
</dbReference>
<dbReference type="InterPro" id="IPR003959">
    <property type="entry name" value="ATPase_AAA_core"/>
</dbReference>
<reference evidence="10" key="1">
    <citation type="submission" date="2015-02" db="EMBL/GenBank/DDBJ databases">
        <authorList>
            <person name="Chooi Y.-H."/>
        </authorList>
    </citation>
    <scope>NUCLEOTIDE SEQUENCE [LARGE SCALE GENOMIC DNA]</scope>
    <source>
        <strain evidence="10">E3</strain>
    </source>
</reference>
<gene>
    <name evidence="10" type="ORF">PBRA_000913</name>
</gene>
<dbReference type="Pfam" id="PF07724">
    <property type="entry name" value="AAA_2"/>
    <property type="match status" value="1"/>
</dbReference>
<dbReference type="EMBL" id="CDSF01000079">
    <property type="protein sequence ID" value="CEO97568.1"/>
    <property type="molecule type" value="Genomic_DNA"/>
</dbReference>
<dbReference type="Pfam" id="PF00004">
    <property type="entry name" value="AAA"/>
    <property type="match status" value="1"/>
</dbReference>
<dbReference type="PRINTS" id="PR00300">
    <property type="entry name" value="CLPPROTEASEA"/>
</dbReference>
<dbReference type="InterPro" id="IPR041546">
    <property type="entry name" value="ClpA/ClpB_AAA_lid"/>
</dbReference>
<dbReference type="Gene3D" id="3.40.50.300">
    <property type="entry name" value="P-loop containing nucleotide triphosphate hydrolases"/>
    <property type="match status" value="3"/>
</dbReference>
<dbReference type="OrthoDB" id="47330at2759"/>
<dbReference type="GO" id="GO:0034605">
    <property type="term" value="P:cellular response to heat"/>
    <property type="evidence" value="ECO:0007669"/>
    <property type="project" value="TreeGrafter"/>
</dbReference>
<evidence type="ECO:0000259" key="9">
    <source>
        <dbReference type="PROSITE" id="PS51903"/>
    </source>
</evidence>
<dbReference type="GO" id="GO:0005524">
    <property type="term" value="F:ATP binding"/>
    <property type="evidence" value="ECO:0007669"/>
    <property type="project" value="UniProtKB-KW"/>
</dbReference>
<dbReference type="PANTHER" id="PTHR11638">
    <property type="entry name" value="ATP-DEPENDENT CLP PROTEASE"/>
    <property type="match status" value="1"/>
</dbReference>
<keyword evidence="11" id="KW-1185">Reference proteome</keyword>
<keyword evidence="5 7" id="KW-0143">Chaperone</keyword>
<evidence type="ECO:0000256" key="8">
    <source>
        <dbReference type="SAM" id="Coils"/>
    </source>
</evidence>
<feature type="domain" description="Clp R" evidence="9">
    <location>
        <begin position="1"/>
        <end position="147"/>
    </location>
</feature>
<name>A0A0G4IQD3_PLABS</name>
<accession>A0A0G4IQD3</accession>
<evidence type="ECO:0000256" key="6">
    <source>
        <dbReference type="PROSITE-ProRule" id="PRU01251"/>
    </source>
</evidence>
<dbReference type="FunFam" id="3.40.50.300:FF:000120">
    <property type="entry name" value="ATP-dependent chaperone ClpB"/>
    <property type="match status" value="1"/>
</dbReference>
<dbReference type="Gene3D" id="1.10.1780.10">
    <property type="entry name" value="Clp, N-terminal domain"/>
    <property type="match status" value="1"/>
</dbReference>
<evidence type="ECO:0000313" key="10">
    <source>
        <dbReference type="EMBL" id="CEO97568.1"/>
    </source>
</evidence>
<keyword evidence="3 7" id="KW-0547">Nucleotide-binding</keyword>
<dbReference type="SMART" id="SM00382">
    <property type="entry name" value="AAA"/>
    <property type="match status" value="2"/>
</dbReference>
<sequence>MSYNFTTKTNEVLLGAQEVAMKNSHVEMAPVHVAISLFSAGDGVARSLCMRVGITPALVLSNLTPLLSKIPVQSPGPQLPSDVQPNRSTQKVLQAALQQQKANNDSHLSVDHLLLGLYADSTVSGALEKSGLHQDKVTTLMASIRGSSKVTDAHAEDTFDALEKYGTNVTKLAMDGKLDPVIGRDDEIRRTVQVLCRRTKNNPILLGQPGVGKTAIVEGLAIRLANGDVPANLQQFQIISLDLGALVAGASHRGEFEQRLKAVLNEIKSSGRVILFIDEIHLLLGAGRAEGAMDAANLLKPMLARGELRCIGATTLDEYRKYVEKDAAFERRFQQVMVMEPSIEASVSILRGIKDKYENHHGVRILDSSLVAAVQLSHRYITSRFLPDKAIDLIDEACASTRVQLDSRPEAIDQLERRQLQLDVEATALSQEKDEASRQRLLVVQSELAKIADELKPLQMKHQAEKERLDEIRNFKKKLEDVHRKIEQAERAKDLAKVADLRYGAVPDLERKIEKLEEANRKRDTDDTSLLSEVVRPQQIAEIVSRWTGIPVTNLTRTERERMLGLSDALHKRVVGQDEAVDAVADAIMRSRAGMGRPGQPLGSFLLLGSTGTGKTELAKALSEQLFDDERNMVRLDMSEYSEQHSGARLIGAPPGYVGHDEGGQLTEAVRRRPFSVVLLDEIEKAHPQISNILLQVLDDGRLTDGKGRTVDFSNTVIILTSNLGSQHLLAAIGTGSDAAMTAAKARVMDSVRAHFRPEFINRLDDCVIFTPLDQKMLAQIAKIQIVRVQKRLDERHIQLVVDDSALKMILDKGYDPAYGARPLKRYLEKNVVTEISRLIISGQLTDYGRVVVTANVPSDKLMFVCENSPNASGVGMDVDSRD</sequence>
<dbReference type="Pfam" id="PF10431">
    <property type="entry name" value="ClpB_D2-small"/>
    <property type="match status" value="1"/>
</dbReference>
<dbReference type="OMA" id="ERMKAVM"/>
<dbReference type="InterPro" id="IPR001270">
    <property type="entry name" value="ClpA/B"/>
</dbReference>
<dbReference type="AlphaFoldDB" id="A0A0G4IQD3"/>
<dbReference type="InterPro" id="IPR018368">
    <property type="entry name" value="ClpA/B_CS1"/>
</dbReference>
<dbReference type="InterPro" id="IPR050130">
    <property type="entry name" value="ClpA_ClpB"/>
</dbReference>
<dbReference type="GO" id="GO:0005737">
    <property type="term" value="C:cytoplasm"/>
    <property type="evidence" value="ECO:0007669"/>
    <property type="project" value="TreeGrafter"/>
</dbReference>
<dbReference type="FunFam" id="3.40.50.300:FF:000025">
    <property type="entry name" value="ATP-dependent Clp protease subunit"/>
    <property type="match status" value="1"/>
</dbReference>
<proteinExistence type="inferred from homology"/>
<dbReference type="CDD" id="cd19499">
    <property type="entry name" value="RecA-like_ClpB_Hsp104-like"/>
    <property type="match status" value="1"/>
</dbReference>
<dbReference type="InterPro" id="IPR003593">
    <property type="entry name" value="AAA+_ATPase"/>
</dbReference>
<dbReference type="InterPro" id="IPR004176">
    <property type="entry name" value="Clp_R_N"/>
</dbReference>